<gene>
    <name evidence="2" type="ORF">EG850_06990</name>
</gene>
<feature type="transmembrane region" description="Helical" evidence="1">
    <location>
        <begin position="371"/>
        <end position="399"/>
    </location>
</feature>
<dbReference type="Proteomes" id="UP000274391">
    <property type="component" value="Unassembled WGS sequence"/>
</dbReference>
<keyword evidence="1" id="KW-1133">Transmembrane helix</keyword>
<reference evidence="2 3" key="1">
    <citation type="submission" date="2018-11" db="EMBL/GenBank/DDBJ databases">
        <title>YIM 102482-1 draft genome.</title>
        <authorList>
            <person name="Li G."/>
            <person name="Jiang Y."/>
        </authorList>
    </citation>
    <scope>NUCLEOTIDE SEQUENCE [LARGE SCALE GENOMIC DNA]</scope>
    <source>
        <strain evidence="2 3">YIM 102482-1</strain>
    </source>
</reference>
<protein>
    <recommendedName>
        <fullName evidence="4">Glycosyltransferase family 2 protein</fullName>
    </recommendedName>
</protein>
<dbReference type="AlphaFoldDB" id="A0A3P3VZ86"/>
<dbReference type="PANTHER" id="PTHR43685:SF3">
    <property type="entry name" value="SLR2126 PROTEIN"/>
    <property type="match status" value="1"/>
</dbReference>
<organism evidence="2 3">
    <name type="scientific">Gulosibacter macacae</name>
    <dbReference type="NCBI Taxonomy" id="2488791"/>
    <lineage>
        <taxon>Bacteria</taxon>
        <taxon>Bacillati</taxon>
        <taxon>Actinomycetota</taxon>
        <taxon>Actinomycetes</taxon>
        <taxon>Micrococcales</taxon>
        <taxon>Microbacteriaceae</taxon>
        <taxon>Gulosibacter</taxon>
    </lineage>
</organism>
<feature type="transmembrane region" description="Helical" evidence="1">
    <location>
        <begin position="474"/>
        <end position="494"/>
    </location>
</feature>
<dbReference type="RefSeq" id="WP_124971920.1">
    <property type="nucleotide sequence ID" value="NZ_RQVS01000007.1"/>
</dbReference>
<name>A0A3P3VZ86_9MICO</name>
<keyword evidence="1" id="KW-0812">Transmembrane</keyword>
<comment type="caution">
    <text evidence="2">The sequence shown here is derived from an EMBL/GenBank/DDBJ whole genome shotgun (WGS) entry which is preliminary data.</text>
</comment>
<dbReference type="InterPro" id="IPR029044">
    <property type="entry name" value="Nucleotide-diphossugar_trans"/>
</dbReference>
<proteinExistence type="predicted"/>
<feature type="transmembrane region" description="Helical" evidence="1">
    <location>
        <begin position="662"/>
        <end position="687"/>
    </location>
</feature>
<accession>A0A3P3VZ86</accession>
<evidence type="ECO:0008006" key="4">
    <source>
        <dbReference type="Google" id="ProtNLM"/>
    </source>
</evidence>
<dbReference type="Gene3D" id="3.90.550.10">
    <property type="entry name" value="Spore Coat Polysaccharide Biosynthesis Protein SpsA, Chain A"/>
    <property type="match status" value="1"/>
</dbReference>
<feature type="transmembrane region" description="Helical" evidence="1">
    <location>
        <begin position="524"/>
        <end position="553"/>
    </location>
</feature>
<keyword evidence="3" id="KW-1185">Reference proteome</keyword>
<evidence type="ECO:0000256" key="1">
    <source>
        <dbReference type="SAM" id="Phobius"/>
    </source>
</evidence>
<sequence>MRPRVTAIVVAHNAATQLERTIAGLGAQTVRPNATVMVHIKSRDETLAVMRAAEPDLLVTVDADSSFGDAVTAAIEEYELAETLVEATEGDPPNDWYWLLGADNVAEPEALAALLDTAERNPSLEVTGPKLINPDDPSQLVEYGRSVTRTGTAVELHQDALDQGQFESLSDVLAVAPEGMLVRRETWHRLGGFDSGLSAVDESLDFSVRTWLSDGRVLLTPDARVESLGLDAPGTSQWGRRTRSLQRYRLTRTAELHRQLSWSNSFEFVVRWLLMLPAVVGRAVMHLLRKQPGRILPDLRAALTVMFGRTRAARARRQFAATRKQPLSALDRLRISRPEWRKMQAGLRDEQRALLQQGRDRYNFITGGGGWVLLIALIASVILLFPLIGTGVIAGGALLPLSSSIGELWANTGYGLRDTGGGIGVADPFQFLLAVLGTLTFWQPSLIITIIWFLALPIATVGAWFAVARFTRRAWVRAFAALVWGLSPTLFVALADGRLGAVLVHILLPWLVVAGFMASRSWAAAAAASLLGVAIAACSPMLLPALLVIWVLALIRSGRGWVRQIFLPVPAAAMFLPLIITQINRGRPFAVLADPSLPVAVTPTRGWHTVFGLPDERLGGWPEFLRTLGLGSVDVWLVLAILLLPLVVLAIVGLLSSGWRLALAGFVMFALGAVTAGVAGGIAVAAVGGVAVPLYVAPAQSLALFGLLVAAVAGAANIGPLRAPLTALALIAAVLVIVPIAPAQYNGLAQVAASDGRTLPALVDAQGRAATKLGTLVVTPLDGHTMQVRLERGSGQKLDQISTLASTNPGATERSAQLAQLAVGFLSSGSTNPTAMLHELGIGFVLVQPASAGGAALEQRMVTALSTNQAVQTVSDISGFGSLFQVVNAAEQPTDPNIATQLSVTNWQDAFGRLMLLVQTALLGFVLLLALPTGGLASRARAASMVETERWENLDRGNRRRRVKYGVDQESVDVYSDAATGEVTGQETSEVAR</sequence>
<evidence type="ECO:0000313" key="2">
    <source>
        <dbReference type="EMBL" id="RRJ86759.1"/>
    </source>
</evidence>
<feature type="transmembrane region" description="Helical" evidence="1">
    <location>
        <begin position="725"/>
        <end position="745"/>
    </location>
</feature>
<keyword evidence="1" id="KW-0472">Membrane</keyword>
<feature type="transmembrane region" description="Helical" evidence="1">
    <location>
        <begin position="635"/>
        <end position="655"/>
    </location>
</feature>
<feature type="transmembrane region" description="Helical" evidence="1">
    <location>
        <begin position="446"/>
        <end position="468"/>
    </location>
</feature>
<dbReference type="OrthoDB" id="3734530at2"/>
<evidence type="ECO:0000313" key="3">
    <source>
        <dbReference type="Proteomes" id="UP000274391"/>
    </source>
</evidence>
<feature type="transmembrane region" description="Helical" evidence="1">
    <location>
        <begin position="699"/>
        <end position="718"/>
    </location>
</feature>
<dbReference type="Pfam" id="PF13641">
    <property type="entry name" value="Glyco_tranf_2_3"/>
    <property type="match status" value="1"/>
</dbReference>
<dbReference type="PANTHER" id="PTHR43685">
    <property type="entry name" value="GLYCOSYLTRANSFERASE"/>
    <property type="match status" value="1"/>
</dbReference>
<feature type="transmembrane region" description="Helical" evidence="1">
    <location>
        <begin position="910"/>
        <end position="931"/>
    </location>
</feature>
<dbReference type="InterPro" id="IPR050834">
    <property type="entry name" value="Glycosyltransf_2"/>
</dbReference>
<dbReference type="EMBL" id="RQVS01000007">
    <property type="protein sequence ID" value="RRJ86759.1"/>
    <property type="molecule type" value="Genomic_DNA"/>
</dbReference>
<feature type="transmembrane region" description="Helical" evidence="1">
    <location>
        <begin position="565"/>
        <end position="583"/>
    </location>
</feature>
<feature type="transmembrane region" description="Helical" evidence="1">
    <location>
        <begin position="501"/>
        <end position="518"/>
    </location>
</feature>
<dbReference type="SUPFAM" id="SSF53448">
    <property type="entry name" value="Nucleotide-diphospho-sugar transferases"/>
    <property type="match status" value="1"/>
</dbReference>